<keyword evidence="8" id="KW-0175">Coiled coil</keyword>
<feature type="compositionally biased region" description="Low complexity" evidence="9">
    <location>
        <begin position="592"/>
        <end position="615"/>
    </location>
</feature>
<gene>
    <name evidence="12" type="ORF">J4Q44_G00069920</name>
</gene>
<feature type="domain" description="BHLH" evidence="11">
    <location>
        <begin position="36"/>
        <end position="88"/>
    </location>
</feature>
<dbReference type="SMART" id="SM00086">
    <property type="entry name" value="PAC"/>
    <property type="match status" value="1"/>
</dbReference>
<evidence type="ECO:0000256" key="7">
    <source>
        <dbReference type="ARBA" id="ARBA00023242"/>
    </source>
</evidence>
<organism evidence="12 13">
    <name type="scientific">Coregonus suidteri</name>
    <dbReference type="NCBI Taxonomy" id="861788"/>
    <lineage>
        <taxon>Eukaryota</taxon>
        <taxon>Metazoa</taxon>
        <taxon>Chordata</taxon>
        <taxon>Craniata</taxon>
        <taxon>Vertebrata</taxon>
        <taxon>Euteleostomi</taxon>
        <taxon>Actinopterygii</taxon>
        <taxon>Neopterygii</taxon>
        <taxon>Teleostei</taxon>
        <taxon>Protacanthopterygii</taxon>
        <taxon>Salmoniformes</taxon>
        <taxon>Salmonidae</taxon>
        <taxon>Coregoninae</taxon>
        <taxon>Coregonus</taxon>
    </lineage>
</organism>
<feature type="compositionally biased region" description="Low complexity" evidence="9">
    <location>
        <begin position="518"/>
        <end position="534"/>
    </location>
</feature>
<keyword evidence="13" id="KW-1185">Reference proteome</keyword>
<dbReference type="SUPFAM" id="SSF47459">
    <property type="entry name" value="HLH, helix-loop-helix DNA-binding domain"/>
    <property type="match status" value="1"/>
</dbReference>
<dbReference type="Pfam" id="PF00010">
    <property type="entry name" value="HLH"/>
    <property type="match status" value="1"/>
</dbReference>
<evidence type="ECO:0000256" key="1">
    <source>
        <dbReference type="ARBA" id="ARBA00022737"/>
    </source>
</evidence>
<dbReference type="InterPro" id="IPR047230">
    <property type="entry name" value="CLOCK-like"/>
</dbReference>
<dbReference type="GO" id="GO:1990513">
    <property type="term" value="C:CLOCK-BMAL transcription complex"/>
    <property type="evidence" value="ECO:0007669"/>
    <property type="project" value="TreeGrafter"/>
</dbReference>
<evidence type="ECO:0000256" key="6">
    <source>
        <dbReference type="ARBA" id="ARBA00023163"/>
    </source>
</evidence>
<feature type="region of interest" description="Disordered" evidence="9">
    <location>
        <begin position="510"/>
        <end position="534"/>
    </location>
</feature>
<dbReference type="PROSITE" id="PS50888">
    <property type="entry name" value="BHLH"/>
    <property type="match status" value="1"/>
</dbReference>
<dbReference type="SUPFAM" id="SSF53098">
    <property type="entry name" value="Ribonuclease H-like"/>
    <property type="match status" value="1"/>
</dbReference>
<feature type="coiled-coil region" evidence="8">
    <location>
        <begin position="545"/>
        <end position="579"/>
    </location>
</feature>
<keyword evidence="1" id="KW-0677">Repeat</keyword>
<evidence type="ECO:0000256" key="9">
    <source>
        <dbReference type="SAM" id="MobiDB-lite"/>
    </source>
</evidence>
<name>A0AAN8M099_9TELE</name>
<keyword evidence="7" id="KW-0539">Nucleus</keyword>
<feature type="compositionally biased region" description="Polar residues" evidence="9">
    <location>
        <begin position="686"/>
        <end position="697"/>
    </location>
</feature>
<dbReference type="SUPFAM" id="SSF140996">
    <property type="entry name" value="Hermes dimerisation domain"/>
    <property type="match status" value="1"/>
</dbReference>
<dbReference type="InterPro" id="IPR000014">
    <property type="entry name" value="PAS"/>
</dbReference>
<accession>A0AAN8M099</accession>
<dbReference type="PRINTS" id="PR00785">
    <property type="entry name" value="NCTRNSLOCATR"/>
</dbReference>
<dbReference type="FunFam" id="4.10.280.10:FF:000013">
    <property type="entry name" value="Circadian locomoter output cycles protein kaput"/>
    <property type="match status" value="1"/>
</dbReference>
<dbReference type="GO" id="GO:0000981">
    <property type="term" value="F:DNA-binding transcription factor activity, RNA polymerase II-specific"/>
    <property type="evidence" value="ECO:0007669"/>
    <property type="project" value="InterPro"/>
</dbReference>
<dbReference type="InterPro" id="IPR001067">
    <property type="entry name" value="Nuc_translocat"/>
</dbReference>
<evidence type="ECO:0000259" key="10">
    <source>
        <dbReference type="PROSITE" id="PS50112"/>
    </source>
</evidence>
<dbReference type="CDD" id="cd19736">
    <property type="entry name" value="bHLH-PAS_PASD1"/>
    <property type="match status" value="1"/>
</dbReference>
<dbReference type="SMART" id="SM00091">
    <property type="entry name" value="PAS"/>
    <property type="match status" value="2"/>
</dbReference>
<dbReference type="CDD" id="cd00130">
    <property type="entry name" value="PAS"/>
    <property type="match status" value="2"/>
</dbReference>
<feature type="region of interest" description="Disordered" evidence="9">
    <location>
        <begin position="419"/>
        <end position="482"/>
    </location>
</feature>
<keyword evidence="6" id="KW-0804">Transcription</keyword>
<keyword evidence="2" id="KW-0805">Transcription regulation</keyword>
<dbReference type="Pfam" id="PF00989">
    <property type="entry name" value="PAS"/>
    <property type="match status" value="1"/>
</dbReference>
<dbReference type="FunFam" id="3.30.450.20:FF:000022">
    <property type="entry name" value="circadian locomoter output cycles protein kaput"/>
    <property type="match status" value="1"/>
</dbReference>
<comment type="caution">
    <text evidence="12">The sequence shown here is derived from an EMBL/GenBank/DDBJ whole genome shotgun (WGS) entry which is preliminary data.</text>
</comment>
<dbReference type="PANTHER" id="PTHR46055:SF4">
    <property type="entry name" value="CIRCADIAN CLOCK PROTEIN PASD1"/>
    <property type="match status" value="1"/>
</dbReference>
<feature type="domain" description="PAS" evidence="10">
    <location>
        <begin position="289"/>
        <end position="336"/>
    </location>
</feature>
<dbReference type="NCBIfam" id="TIGR00229">
    <property type="entry name" value="sensory_box"/>
    <property type="match status" value="1"/>
</dbReference>
<feature type="region of interest" description="Disordered" evidence="9">
    <location>
        <begin position="686"/>
        <end position="706"/>
    </location>
</feature>
<dbReference type="SMART" id="SM00353">
    <property type="entry name" value="HLH"/>
    <property type="match status" value="1"/>
</dbReference>
<dbReference type="PANTHER" id="PTHR46055">
    <property type="entry name" value="CIRCADIAN LOCOMOTER OUTPUT CYCLES PROTEIN KAPUT"/>
    <property type="match status" value="1"/>
</dbReference>
<dbReference type="InterPro" id="IPR011598">
    <property type="entry name" value="bHLH_dom"/>
</dbReference>
<dbReference type="Gene3D" id="3.30.450.20">
    <property type="entry name" value="PAS domain"/>
    <property type="match status" value="2"/>
</dbReference>
<dbReference type="EMBL" id="JAGTTL010000005">
    <property type="protein sequence ID" value="KAK6322200.1"/>
    <property type="molecule type" value="Genomic_DNA"/>
</dbReference>
<evidence type="ECO:0000256" key="8">
    <source>
        <dbReference type="SAM" id="Coils"/>
    </source>
</evidence>
<feature type="domain" description="PAS" evidence="10">
    <location>
        <begin position="111"/>
        <end position="181"/>
    </location>
</feature>
<dbReference type="Proteomes" id="UP001356427">
    <property type="component" value="Unassembled WGS sequence"/>
</dbReference>
<feature type="compositionally biased region" description="Basic and acidic residues" evidence="9">
    <location>
        <begin position="629"/>
        <end position="643"/>
    </location>
</feature>
<dbReference type="SUPFAM" id="SSF55785">
    <property type="entry name" value="PYP-like sensor domain (PAS domain)"/>
    <property type="match status" value="2"/>
</dbReference>
<evidence type="ECO:0000256" key="4">
    <source>
        <dbReference type="ARBA" id="ARBA00023125"/>
    </source>
</evidence>
<dbReference type="InterPro" id="IPR001610">
    <property type="entry name" value="PAC"/>
</dbReference>
<protein>
    <submittedName>
        <fullName evidence="12">Uncharacterized protein</fullName>
    </submittedName>
</protein>
<reference evidence="12 13" key="1">
    <citation type="submission" date="2021-04" db="EMBL/GenBank/DDBJ databases">
        <authorList>
            <person name="De Guttry C."/>
            <person name="Zahm M."/>
            <person name="Klopp C."/>
            <person name="Cabau C."/>
            <person name="Louis A."/>
            <person name="Berthelot C."/>
            <person name="Parey E."/>
            <person name="Roest Crollius H."/>
            <person name="Montfort J."/>
            <person name="Robinson-Rechavi M."/>
            <person name="Bucao C."/>
            <person name="Bouchez O."/>
            <person name="Gislard M."/>
            <person name="Lluch J."/>
            <person name="Milhes M."/>
            <person name="Lampietro C."/>
            <person name="Lopez Roques C."/>
            <person name="Donnadieu C."/>
            <person name="Braasch I."/>
            <person name="Desvignes T."/>
            <person name="Postlethwait J."/>
            <person name="Bobe J."/>
            <person name="Wedekind C."/>
            <person name="Guiguen Y."/>
        </authorList>
    </citation>
    <scope>NUCLEOTIDE SEQUENCE [LARGE SCALE GENOMIC DNA]</scope>
    <source>
        <strain evidence="12">Cs_M1</strain>
        <tissue evidence="12">Blood</tissue>
    </source>
</reference>
<dbReference type="FunFam" id="3.30.450.20:FF:000016">
    <property type="entry name" value="Circadian locomoter output cycles protein"/>
    <property type="match status" value="1"/>
</dbReference>
<dbReference type="GO" id="GO:0005737">
    <property type="term" value="C:cytoplasm"/>
    <property type="evidence" value="ECO:0007669"/>
    <property type="project" value="InterPro"/>
</dbReference>
<keyword evidence="3" id="KW-0090">Biological rhythms</keyword>
<dbReference type="PROSITE" id="PS50112">
    <property type="entry name" value="PAS"/>
    <property type="match status" value="2"/>
</dbReference>
<feature type="compositionally biased region" description="Polar residues" evidence="9">
    <location>
        <begin position="450"/>
        <end position="482"/>
    </location>
</feature>
<evidence type="ECO:0000256" key="3">
    <source>
        <dbReference type="ARBA" id="ARBA00023108"/>
    </source>
</evidence>
<proteinExistence type="predicted"/>
<evidence type="ECO:0000313" key="12">
    <source>
        <dbReference type="EMBL" id="KAK6322200.1"/>
    </source>
</evidence>
<evidence type="ECO:0000256" key="2">
    <source>
        <dbReference type="ARBA" id="ARBA00023015"/>
    </source>
</evidence>
<dbReference type="Gene3D" id="4.10.280.10">
    <property type="entry name" value="Helix-loop-helix DNA-binding domain"/>
    <property type="match status" value="1"/>
</dbReference>
<dbReference type="InterPro" id="IPR035965">
    <property type="entry name" value="PAS-like_dom_sf"/>
</dbReference>
<dbReference type="InterPro" id="IPR012337">
    <property type="entry name" value="RNaseH-like_sf"/>
</dbReference>
<dbReference type="Pfam" id="PF14598">
    <property type="entry name" value="PAS_11"/>
    <property type="match status" value="1"/>
</dbReference>
<dbReference type="InterPro" id="IPR013767">
    <property type="entry name" value="PAS_fold"/>
</dbReference>
<dbReference type="InterPro" id="IPR036638">
    <property type="entry name" value="HLH_DNA-bd_sf"/>
</dbReference>
<sequence length="1330" mass="150259">MDNLSDFGSLCPSSRREWDTSSCVDHLMDEDEKDRAKRASRNKSEKKRRDQFNVLIKELCTMLQGQGHPRKMDKSTILQRTINFLQTQKEITAQTESCEIRQDWKPSFLSNEEFTQLMLEALDGFLIALTTDGNIIYVSDSVSSLIGHLPSDMVDQNILNFLPEHEHGEVYKLLSSHMLMTDPVSADFLDSKTHIEFCCHLARGNIDPKEPPTYEYVKFVGDFKFHNNVPTSSCNGFELTLPRTLQSSLEEQVCLVATVRLVTPQFLKDLCNVEDPCDEFTSRHSLEWKFLFLDHRASPIIGYLPFEVLGTSGYDYYHVDDLELIAQCHKQLMQFGKGKSCYYRFLTKGQQWIWLQTHYYITYHQWNSKPEFIVCTHTVVSYAEVRAERRREFGLEETSPEMATSSSIKAQEVSLDICPNLDPPGRDRMSGARSVSSHSSRKSSHTALSDSASNSSLRFTDACTPSRQSASIAGTEKNSSRLVPSSAKNLIQRQNSFDLLPQLSLPLSPTCSQHSAMQQQQQQQQQSMYQQQPQEPQLGVMNQLKDQLEERTRILQMDIKTQQQELHDIKEKLQLANLQMLLQQPIHSDFGQVQQQQPLQQGPGRPVQQQPQSGVIRQASGHSKQPLHGAHDSSPHSLLREHSTPSPQVQQRLIRSAGGQMQAVSLPVQTHTSLTMPFYSNPMMFSQQTNTRPLQDSNQRHSDTEFSQEEQLRMLLNQPMQTLLPDNSVSSQASQCNTAIQQTKYTLEQQMMTPSFPMQQVNCNAVLVPSPVFTSPIMIPHNSFITHQAQPAYHPQQQANHHSLQLQQSQQFFQMQPQGLLHSGPTQAFFHTTNVPQQGTRKHVHHLKKYGELTANTLKREHAPKTPSTIKQSTLLKTVSQKSIDKAVVKYVVQGLQPFAVVEQEPFREFVQDLQPNSKILSRPTLCSRIDEASMETKKKVTEAMRGVDHIATTTDCWSARRRSFIGVTAHWIDPDSLNRCSAALACKRLRGSHTFDVLAGSLNDIHSEFEIQGKIVRTTTDNGSNFLKAFQVFGEDENNEAVEAVGGEAAQPGQEDGEEEQEESEEVEFVDVATILNEDDGFEYQLPKHQRCACHLLNLVSTVDALKATSSEAYKKVSRSTFGKCQALWNKCGRSTLAAETVEDACDLQLLRPNATRWNSLFMAVERLLGIDKGEAAVRVLCTDFEVPMFNPAELAFLTEYAATMSPVAKAINILQAETNVQMGWLLPTINLLITKLDRIKLSLKYCKPLVDALQLGLKKRFSHIFHDSELIAAAILLPKFKTTWTKDDATIRMGMDYSKDHLEEPLLQLGDGTSSSDEEDFFSAIKTS</sequence>
<keyword evidence="5" id="KW-0010">Activator</keyword>
<evidence type="ECO:0000256" key="5">
    <source>
        <dbReference type="ARBA" id="ARBA00023159"/>
    </source>
</evidence>
<dbReference type="GO" id="GO:0032922">
    <property type="term" value="P:circadian regulation of gene expression"/>
    <property type="evidence" value="ECO:0007669"/>
    <property type="project" value="InterPro"/>
</dbReference>
<dbReference type="GO" id="GO:0000978">
    <property type="term" value="F:RNA polymerase II cis-regulatory region sequence-specific DNA binding"/>
    <property type="evidence" value="ECO:0007669"/>
    <property type="project" value="TreeGrafter"/>
</dbReference>
<evidence type="ECO:0000313" key="13">
    <source>
        <dbReference type="Proteomes" id="UP001356427"/>
    </source>
</evidence>
<feature type="region of interest" description="Disordered" evidence="9">
    <location>
        <begin position="592"/>
        <end position="651"/>
    </location>
</feature>
<keyword evidence="4" id="KW-0238">DNA-binding</keyword>
<evidence type="ECO:0000259" key="11">
    <source>
        <dbReference type="PROSITE" id="PS50888"/>
    </source>
</evidence>
<dbReference type="GO" id="GO:0046983">
    <property type="term" value="F:protein dimerization activity"/>
    <property type="evidence" value="ECO:0007669"/>
    <property type="project" value="InterPro"/>
</dbReference>